<accession>A0A814XVQ7</accession>
<keyword evidence="1" id="KW-0812">Transmembrane</keyword>
<evidence type="ECO:0000313" key="2">
    <source>
        <dbReference type="EMBL" id="CAF1220997.1"/>
    </source>
</evidence>
<keyword evidence="1" id="KW-1133">Transmembrane helix</keyword>
<name>A0A814XVQ7_9BILA</name>
<dbReference type="AlphaFoldDB" id="A0A814XVQ7"/>
<gene>
    <name evidence="2" type="ORF">RFH988_LOCUS25643</name>
</gene>
<reference evidence="2" key="1">
    <citation type="submission" date="2021-02" db="EMBL/GenBank/DDBJ databases">
        <authorList>
            <person name="Nowell W R."/>
        </authorList>
    </citation>
    <scope>NUCLEOTIDE SEQUENCE</scope>
</reference>
<evidence type="ECO:0000256" key="1">
    <source>
        <dbReference type="SAM" id="Phobius"/>
    </source>
</evidence>
<protein>
    <recommendedName>
        <fullName evidence="4">F-box domain-containing protein</fullName>
    </recommendedName>
</protein>
<dbReference type="EMBL" id="CAJNOO010001965">
    <property type="protein sequence ID" value="CAF1220997.1"/>
    <property type="molecule type" value="Genomic_DNA"/>
</dbReference>
<proteinExistence type="predicted"/>
<keyword evidence="1" id="KW-0472">Membrane</keyword>
<feature type="transmembrane region" description="Helical" evidence="1">
    <location>
        <begin position="62"/>
        <end position="80"/>
    </location>
</feature>
<evidence type="ECO:0008006" key="4">
    <source>
        <dbReference type="Google" id="ProtNLM"/>
    </source>
</evidence>
<sequence length="709" mass="84039">MHNYREEISSLSSTQPPYADFIGILSPPNINSPINTVINPILPKTRLHHVCEYFIEFLHYWLPLYLIFVFLLLAICQIILACHNCPLPNTDINWIRASLFMNIPFILGGNNSMSNILLNRLPVELFDEILCYLSCCHILRAFYSINDYLNNVLINYNNYFLDLSSSNISKNEIDLVCLLLRSEQIVGLKFGKTNFDLVKRFLLNFSNKQSFTRLRSLWIDDTIIVDQLFLSKLASIINYNKIISIRFDRIHLNNIILLSRYSFNSLSHLVISSSNEFRQLSKEIPTHLIYLHMYFDSINDMDQFIRPNMHQLKSLGVGIQCDINNIDQFMLFFSDYQLTQLIQFNLNFNVEINVQFDILEAILLTMRRLKYLTIILNKALPTNSDVLNGIQWKSFLSTSLIFLKIFNFKFSIEQQTSEYEIYSILNTFQSKWWLKDKQWFVEYDIHQNALITMPYFASKTFDNHHSYSFDLMQNPKIFYSNINSLNIDLVKYNELEQILMSQSVNRPCFNHVTQLSLNGYLTTDICDAIRNNIDLSIIKHFEFSSTIGTNEAFIQLIDNMINLSSIHIQYLHSLDLFNQLLSPYFSIRHLILFDYEPETRKELFYHICRLFPRLTHLTTNYHSRRRLCYLLNGLIHLEQLTLHLAQDQYAPNYSWIKQHSRLRQNLFELRVFTNIAQRERKLVLWINTNNNMRHQRRHQHHILNKCPIQ</sequence>
<dbReference type="Proteomes" id="UP000663882">
    <property type="component" value="Unassembled WGS sequence"/>
</dbReference>
<dbReference type="OrthoDB" id="10009469at2759"/>
<evidence type="ECO:0000313" key="3">
    <source>
        <dbReference type="Proteomes" id="UP000663882"/>
    </source>
</evidence>
<comment type="caution">
    <text evidence="2">The sequence shown here is derived from an EMBL/GenBank/DDBJ whole genome shotgun (WGS) entry which is preliminary data.</text>
</comment>
<organism evidence="2 3">
    <name type="scientific">Rotaria sordida</name>
    <dbReference type="NCBI Taxonomy" id="392033"/>
    <lineage>
        <taxon>Eukaryota</taxon>
        <taxon>Metazoa</taxon>
        <taxon>Spiralia</taxon>
        <taxon>Gnathifera</taxon>
        <taxon>Rotifera</taxon>
        <taxon>Eurotatoria</taxon>
        <taxon>Bdelloidea</taxon>
        <taxon>Philodinida</taxon>
        <taxon>Philodinidae</taxon>
        <taxon>Rotaria</taxon>
    </lineage>
</organism>